<dbReference type="InParanoid" id="A0A3N4LI77"/>
<accession>A0A3N4LI77</accession>
<keyword evidence="2" id="KW-1185">Reference proteome</keyword>
<protein>
    <submittedName>
        <fullName evidence="1">Uncharacterized protein</fullName>
    </submittedName>
</protein>
<sequence>MIRDNLKPIQKTLIHDYIDLATEKVTKYWDIAPRAHTLKKLRDGKVQKEKKSTKYVGEARVLTHKYVNDELKKNEEAAAAKVRRQQAAIEKKRIAEEKKAIRDAVNMQWKVDLQRYQEVEIPAWQVECIEIDKVWAIVKTAVKGLKRIGRKPTHPPRPK</sequence>
<reference evidence="1 2" key="1">
    <citation type="journal article" date="2018" name="Nat. Ecol. Evol.">
        <title>Pezizomycetes genomes reveal the molecular basis of ectomycorrhizal truffle lifestyle.</title>
        <authorList>
            <person name="Murat C."/>
            <person name="Payen T."/>
            <person name="Noel B."/>
            <person name="Kuo A."/>
            <person name="Morin E."/>
            <person name="Chen J."/>
            <person name="Kohler A."/>
            <person name="Krizsan K."/>
            <person name="Balestrini R."/>
            <person name="Da Silva C."/>
            <person name="Montanini B."/>
            <person name="Hainaut M."/>
            <person name="Levati E."/>
            <person name="Barry K.W."/>
            <person name="Belfiori B."/>
            <person name="Cichocki N."/>
            <person name="Clum A."/>
            <person name="Dockter R.B."/>
            <person name="Fauchery L."/>
            <person name="Guy J."/>
            <person name="Iotti M."/>
            <person name="Le Tacon F."/>
            <person name="Lindquist E.A."/>
            <person name="Lipzen A."/>
            <person name="Malagnac F."/>
            <person name="Mello A."/>
            <person name="Molinier V."/>
            <person name="Miyauchi S."/>
            <person name="Poulain J."/>
            <person name="Riccioni C."/>
            <person name="Rubini A."/>
            <person name="Sitrit Y."/>
            <person name="Splivallo R."/>
            <person name="Traeger S."/>
            <person name="Wang M."/>
            <person name="Zifcakova L."/>
            <person name="Wipf D."/>
            <person name="Zambonelli A."/>
            <person name="Paolocci F."/>
            <person name="Nowrousian M."/>
            <person name="Ottonello S."/>
            <person name="Baldrian P."/>
            <person name="Spatafora J.W."/>
            <person name="Henrissat B."/>
            <person name="Nagy L.G."/>
            <person name="Aury J.M."/>
            <person name="Wincker P."/>
            <person name="Grigoriev I.V."/>
            <person name="Bonfante P."/>
            <person name="Martin F.M."/>
        </authorList>
    </citation>
    <scope>NUCLEOTIDE SEQUENCE [LARGE SCALE GENOMIC DNA]</scope>
    <source>
        <strain evidence="1 2">ATCC MYA-4762</strain>
    </source>
</reference>
<dbReference type="AlphaFoldDB" id="A0A3N4LI77"/>
<proteinExistence type="predicted"/>
<dbReference type="Proteomes" id="UP000267821">
    <property type="component" value="Unassembled WGS sequence"/>
</dbReference>
<organism evidence="1 2">
    <name type="scientific">Terfezia boudieri ATCC MYA-4762</name>
    <dbReference type="NCBI Taxonomy" id="1051890"/>
    <lineage>
        <taxon>Eukaryota</taxon>
        <taxon>Fungi</taxon>
        <taxon>Dikarya</taxon>
        <taxon>Ascomycota</taxon>
        <taxon>Pezizomycotina</taxon>
        <taxon>Pezizomycetes</taxon>
        <taxon>Pezizales</taxon>
        <taxon>Pezizaceae</taxon>
        <taxon>Terfezia</taxon>
    </lineage>
</organism>
<name>A0A3N4LI77_9PEZI</name>
<evidence type="ECO:0000313" key="1">
    <source>
        <dbReference type="EMBL" id="RPB22610.1"/>
    </source>
</evidence>
<evidence type="ECO:0000313" key="2">
    <source>
        <dbReference type="Proteomes" id="UP000267821"/>
    </source>
</evidence>
<dbReference type="OrthoDB" id="5482019at2759"/>
<dbReference type="EMBL" id="ML121551">
    <property type="protein sequence ID" value="RPB22610.1"/>
    <property type="molecule type" value="Genomic_DNA"/>
</dbReference>
<gene>
    <name evidence="1" type="ORF">L211DRAFT_850624</name>
</gene>